<sequence>MAQAPSRPLVSSAAAVQHHRPPTYYGEGPFSPPSSDAGEDDVDDDDDDAHEKSLDARRRMLLHHPQNQSMMDLEDIRTPLKALLLSLAALIFLATMIGVLAAYSYGGSNFRATGRKPLTMDHIFNGTFYPDRTSLDWVAEAGDGIFSTRENGDIVLRDIRTNTSRVLVERANVRDEHGTPLYWTSWKLSADMKYLLIKTDEKKQWRHSSFGNYYIYGIESQKTVALMPPTNPPTVAYATWSPTGEAIAYVTSNDLYILPSLAEDTKPIRVTSDGNSSIFNGVPDWVYEEEVFADDYALWWSPDSTKLAFTRLDETKVDTFTYPVYNPSIDAFAVHPYTDFVTMKYPKPGYPNPIVSLHLFELDKYQKMVSDASPETDVHSAVANATIELTWDGRRSPTNSIIAEVTWVSKQSLIIKEVNRSANDGSVVLFDLMSSSYVGGRGRAVRKLGKDGEQGDDGWIDAEQTIYPIPAEGDQPAAYLDVVPTPEGYNHIALFSPPDSGVPRWLTSGPWEVAGGIKAVDHIRGLVYFVGTVTSSTERHVFSVPLPQSFSALPTPPSPPTPLTDSTQSAYYSVNFSPLAGYYLLGYEGPNIPWQRVISVENKTFNYILNDNALLNVTASQFQAPTIIHQKIESDGYELNAVEIRPPSLDDSGRVKYPVLFHVYGGPFSQSVTTRWDRGWHHYLACSLKYVVVIVDGRGTGWKGRQLRNPVQGNLGYFETKDQINAAKIWASKRYVDTKRIGIWGWSYGGFMASKVAEANAGIHSLAMSVAPVTSWRLYDSIYTERYMGLPQDNPSGYTNASISDVAGFHNINFLLAHGSGDDNVHFANSAHLLDMLTQDQVRGFWFRMFTDSDHSIGKRGAYRELHEWMTSFLLEKWGKGAIRRSG</sequence>
<evidence type="ECO:0000256" key="14">
    <source>
        <dbReference type="SAM" id="Phobius"/>
    </source>
</evidence>
<accession>A0A0C3KT82</accession>
<keyword evidence="10 14" id="KW-1133">Transmembrane helix</keyword>
<keyword evidence="7" id="KW-0378">Hydrolase</keyword>
<dbReference type="SUPFAM" id="SSF82171">
    <property type="entry name" value="DPP6 N-terminal domain-like"/>
    <property type="match status" value="1"/>
</dbReference>
<evidence type="ECO:0000256" key="5">
    <source>
        <dbReference type="ARBA" id="ARBA00022670"/>
    </source>
</evidence>
<dbReference type="Gene3D" id="2.140.10.30">
    <property type="entry name" value="Dipeptidylpeptidase IV, N-terminal domain"/>
    <property type="match status" value="1"/>
</dbReference>
<evidence type="ECO:0008006" key="19">
    <source>
        <dbReference type="Google" id="ProtNLM"/>
    </source>
</evidence>
<evidence type="ECO:0000256" key="7">
    <source>
        <dbReference type="ARBA" id="ARBA00022801"/>
    </source>
</evidence>
<reference evidence="17 18" key="1">
    <citation type="submission" date="2014-04" db="EMBL/GenBank/DDBJ databases">
        <authorList>
            <consortium name="DOE Joint Genome Institute"/>
            <person name="Kuo A."/>
            <person name="Girlanda M."/>
            <person name="Perotto S."/>
            <person name="Kohler A."/>
            <person name="Nagy L.G."/>
            <person name="Floudas D."/>
            <person name="Copeland A."/>
            <person name="Barry K.W."/>
            <person name="Cichocki N."/>
            <person name="Veneault-Fourrey C."/>
            <person name="LaButti K."/>
            <person name="Lindquist E.A."/>
            <person name="Lipzen A."/>
            <person name="Lundell T."/>
            <person name="Morin E."/>
            <person name="Murat C."/>
            <person name="Sun H."/>
            <person name="Tunlid A."/>
            <person name="Henrissat B."/>
            <person name="Grigoriev I.V."/>
            <person name="Hibbett D.S."/>
            <person name="Martin F."/>
            <person name="Nordberg H.P."/>
            <person name="Cantor M.N."/>
            <person name="Hua S.X."/>
        </authorList>
    </citation>
    <scope>NUCLEOTIDE SEQUENCE [LARGE SCALE GENOMIC DNA]</scope>
    <source>
        <strain evidence="17 18">MUT 4182</strain>
    </source>
</reference>
<evidence type="ECO:0000256" key="1">
    <source>
        <dbReference type="ARBA" id="ARBA00004576"/>
    </source>
</evidence>
<evidence type="ECO:0000259" key="16">
    <source>
        <dbReference type="Pfam" id="PF00930"/>
    </source>
</evidence>
<dbReference type="GO" id="GO:0005886">
    <property type="term" value="C:plasma membrane"/>
    <property type="evidence" value="ECO:0007669"/>
    <property type="project" value="TreeGrafter"/>
</dbReference>
<evidence type="ECO:0000256" key="12">
    <source>
        <dbReference type="ARBA" id="ARBA00023180"/>
    </source>
</evidence>
<dbReference type="FunFam" id="3.40.50.1820:FF:000003">
    <property type="entry name" value="Dipeptidyl peptidase 4"/>
    <property type="match status" value="1"/>
</dbReference>
<keyword evidence="18" id="KW-1185">Reference proteome</keyword>
<dbReference type="GO" id="GO:0006508">
    <property type="term" value="P:proteolysis"/>
    <property type="evidence" value="ECO:0007669"/>
    <property type="project" value="UniProtKB-KW"/>
</dbReference>
<dbReference type="OrthoDB" id="16520at2759"/>
<dbReference type="GO" id="GO:0004252">
    <property type="term" value="F:serine-type endopeptidase activity"/>
    <property type="evidence" value="ECO:0007669"/>
    <property type="project" value="InterPro"/>
</dbReference>
<dbReference type="InterPro" id="IPR002469">
    <property type="entry name" value="Peptidase_S9B_N"/>
</dbReference>
<evidence type="ECO:0000256" key="2">
    <source>
        <dbReference type="ARBA" id="ARBA00006150"/>
    </source>
</evidence>
<dbReference type="PROSITE" id="PS00708">
    <property type="entry name" value="PRO_ENDOPEP_SER"/>
    <property type="match status" value="1"/>
</dbReference>
<dbReference type="GO" id="GO:0008239">
    <property type="term" value="F:dipeptidyl-peptidase activity"/>
    <property type="evidence" value="ECO:0007669"/>
    <property type="project" value="TreeGrafter"/>
</dbReference>
<dbReference type="Pfam" id="PF00930">
    <property type="entry name" value="DPPIV_N"/>
    <property type="match status" value="1"/>
</dbReference>
<dbReference type="Pfam" id="PF00326">
    <property type="entry name" value="Peptidase_S9"/>
    <property type="match status" value="1"/>
</dbReference>
<dbReference type="STRING" id="1051891.A0A0C3KT82"/>
<keyword evidence="11 14" id="KW-0472">Membrane</keyword>
<keyword evidence="3" id="KW-0031">Aminopeptidase</keyword>
<evidence type="ECO:0000256" key="8">
    <source>
        <dbReference type="ARBA" id="ARBA00022825"/>
    </source>
</evidence>
<dbReference type="MEROPS" id="S09.006"/>
<evidence type="ECO:0000256" key="4">
    <source>
        <dbReference type="ARBA" id="ARBA00022554"/>
    </source>
</evidence>
<dbReference type="InterPro" id="IPR029058">
    <property type="entry name" value="AB_hydrolase_fold"/>
</dbReference>
<name>A0A0C3KT82_9AGAM</name>
<evidence type="ECO:0000313" key="17">
    <source>
        <dbReference type="EMBL" id="KIO24688.1"/>
    </source>
</evidence>
<keyword evidence="5" id="KW-0645">Protease</keyword>
<dbReference type="InterPro" id="IPR001375">
    <property type="entry name" value="Peptidase_S9_cat"/>
</dbReference>
<dbReference type="PANTHER" id="PTHR11731:SF200">
    <property type="entry name" value="DIPEPTIDYL PEPTIDASE 10, ISOFORM B"/>
    <property type="match status" value="1"/>
</dbReference>
<evidence type="ECO:0000256" key="11">
    <source>
        <dbReference type="ARBA" id="ARBA00023136"/>
    </source>
</evidence>
<dbReference type="Gene3D" id="3.40.50.1820">
    <property type="entry name" value="alpha/beta hydrolase"/>
    <property type="match status" value="1"/>
</dbReference>
<dbReference type="HOGENOM" id="CLU_006105_0_0_1"/>
<comment type="subcellular location">
    <subcellularLocation>
        <location evidence="1">Vacuole membrane</location>
        <topology evidence="1">Single-pass type II membrane protein</topology>
    </subcellularLocation>
</comment>
<keyword evidence="12" id="KW-0325">Glycoprotein</keyword>
<proteinExistence type="inferred from homology"/>
<comment type="similarity">
    <text evidence="2">Belongs to the peptidase S9B family.</text>
</comment>
<dbReference type="GO" id="GO:0005774">
    <property type="term" value="C:vacuolar membrane"/>
    <property type="evidence" value="ECO:0007669"/>
    <property type="project" value="UniProtKB-SubCell"/>
</dbReference>
<feature type="compositionally biased region" description="Acidic residues" evidence="13">
    <location>
        <begin position="37"/>
        <end position="48"/>
    </location>
</feature>
<evidence type="ECO:0000313" key="18">
    <source>
        <dbReference type="Proteomes" id="UP000054248"/>
    </source>
</evidence>
<feature type="domain" description="Peptidase S9 prolyl oligopeptidase catalytic" evidence="15">
    <location>
        <begin position="680"/>
        <end position="879"/>
    </location>
</feature>
<keyword evidence="4" id="KW-0926">Vacuole</keyword>
<evidence type="ECO:0000259" key="15">
    <source>
        <dbReference type="Pfam" id="PF00326"/>
    </source>
</evidence>
<feature type="domain" description="Dipeptidylpeptidase IV N-terminal" evidence="16">
    <location>
        <begin position="189"/>
        <end position="594"/>
    </location>
</feature>
<evidence type="ECO:0000256" key="3">
    <source>
        <dbReference type="ARBA" id="ARBA00022438"/>
    </source>
</evidence>
<dbReference type="Proteomes" id="UP000054248">
    <property type="component" value="Unassembled WGS sequence"/>
</dbReference>
<organism evidence="17 18">
    <name type="scientific">Tulasnella calospora MUT 4182</name>
    <dbReference type="NCBI Taxonomy" id="1051891"/>
    <lineage>
        <taxon>Eukaryota</taxon>
        <taxon>Fungi</taxon>
        <taxon>Dikarya</taxon>
        <taxon>Basidiomycota</taxon>
        <taxon>Agaricomycotina</taxon>
        <taxon>Agaricomycetes</taxon>
        <taxon>Cantharellales</taxon>
        <taxon>Tulasnellaceae</taxon>
        <taxon>Tulasnella</taxon>
    </lineage>
</organism>
<dbReference type="GO" id="GO:0004177">
    <property type="term" value="F:aminopeptidase activity"/>
    <property type="evidence" value="ECO:0007669"/>
    <property type="project" value="UniProtKB-KW"/>
</dbReference>
<gene>
    <name evidence="17" type="ORF">M407DRAFT_76663</name>
</gene>
<dbReference type="InterPro" id="IPR002471">
    <property type="entry name" value="Pept_S9_AS"/>
</dbReference>
<dbReference type="EMBL" id="KN823056">
    <property type="protein sequence ID" value="KIO24688.1"/>
    <property type="molecule type" value="Genomic_DNA"/>
</dbReference>
<dbReference type="InterPro" id="IPR050278">
    <property type="entry name" value="Serine_Prot_S9B/DPPIV"/>
</dbReference>
<keyword evidence="8" id="KW-0720">Serine protease</keyword>
<dbReference type="SUPFAM" id="SSF53474">
    <property type="entry name" value="alpha/beta-Hydrolases"/>
    <property type="match status" value="1"/>
</dbReference>
<dbReference type="PANTHER" id="PTHR11731">
    <property type="entry name" value="PROTEASE FAMILY S9B,C DIPEPTIDYL-PEPTIDASE IV-RELATED"/>
    <property type="match status" value="1"/>
</dbReference>
<keyword evidence="6 14" id="KW-0812">Transmembrane</keyword>
<evidence type="ECO:0000256" key="10">
    <source>
        <dbReference type="ARBA" id="ARBA00022989"/>
    </source>
</evidence>
<reference evidence="18" key="2">
    <citation type="submission" date="2015-01" db="EMBL/GenBank/DDBJ databases">
        <title>Evolutionary Origins and Diversification of the Mycorrhizal Mutualists.</title>
        <authorList>
            <consortium name="DOE Joint Genome Institute"/>
            <consortium name="Mycorrhizal Genomics Consortium"/>
            <person name="Kohler A."/>
            <person name="Kuo A."/>
            <person name="Nagy L.G."/>
            <person name="Floudas D."/>
            <person name="Copeland A."/>
            <person name="Barry K.W."/>
            <person name="Cichocki N."/>
            <person name="Veneault-Fourrey C."/>
            <person name="LaButti K."/>
            <person name="Lindquist E.A."/>
            <person name="Lipzen A."/>
            <person name="Lundell T."/>
            <person name="Morin E."/>
            <person name="Murat C."/>
            <person name="Riley R."/>
            <person name="Ohm R."/>
            <person name="Sun H."/>
            <person name="Tunlid A."/>
            <person name="Henrissat B."/>
            <person name="Grigoriev I.V."/>
            <person name="Hibbett D.S."/>
            <person name="Martin F."/>
        </authorList>
    </citation>
    <scope>NUCLEOTIDE SEQUENCE [LARGE SCALE GENOMIC DNA]</scope>
    <source>
        <strain evidence="18">MUT 4182</strain>
    </source>
</reference>
<evidence type="ECO:0000256" key="6">
    <source>
        <dbReference type="ARBA" id="ARBA00022692"/>
    </source>
</evidence>
<evidence type="ECO:0000256" key="9">
    <source>
        <dbReference type="ARBA" id="ARBA00022968"/>
    </source>
</evidence>
<keyword evidence="9" id="KW-0735">Signal-anchor</keyword>
<dbReference type="AlphaFoldDB" id="A0A0C3KT82"/>
<evidence type="ECO:0000256" key="13">
    <source>
        <dbReference type="SAM" id="MobiDB-lite"/>
    </source>
</evidence>
<feature type="transmembrane region" description="Helical" evidence="14">
    <location>
        <begin position="82"/>
        <end position="105"/>
    </location>
</feature>
<protein>
    <recommendedName>
        <fullName evidence="19">Dipeptidyl aminopeptidase</fullName>
    </recommendedName>
</protein>
<feature type="region of interest" description="Disordered" evidence="13">
    <location>
        <begin position="1"/>
        <end position="50"/>
    </location>
</feature>